<evidence type="ECO:0000313" key="4">
    <source>
        <dbReference type="EMBL" id="RAI75045.1"/>
    </source>
</evidence>
<gene>
    <name evidence="4" type="ORF">HMF3257_13935</name>
</gene>
<accession>A0A327NJU5</accession>
<evidence type="ECO:0000313" key="5">
    <source>
        <dbReference type="Proteomes" id="UP000249016"/>
    </source>
</evidence>
<evidence type="ECO:0000256" key="2">
    <source>
        <dbReference type="SAM" id="Phobius"/>
    </source>
</evidence>
<keyword evidence="5" id="KW-1185">Reference proteome</keyword>
<dbReference type="SUPFAM" id="SSF56988">
    <property type="entry name" value="Anthrax protective antigen"/>
    <property type="match status" value="1"/>
</dbReference>
<dbReference type="InterPro" id="IPR037524">
    <property type="entry name" value="PA14/GLEYA"/>
</dbReference>
<dbReference type="OrthoDB" id="1488710at2"/>
<feature type="domain" description="PA14" evidence="3">
    <location>
        <begin position="483"/>
        <end position="623"/>
    </location>
</feature>
<keyword evidence="2" id="KW-0812">Transmembrane</keyword>
<dbReference type="Pfam" id="PF03629">
    <property type="entry name" value="SASA"/>
    <property type="match status" value="1"/>
</dbReference>
<name>A0A327NJU5_9BACT</name>
<dbReference type="InterPro" id="IPR005181">
    <property type="entry name" value="SASA"/>
</dbReference>
<feature type="transmembrane region" description="Helical" evidence="2">
    <location>
        <begin position="16"/>
        <end position="34"/>
    </location>
</feature>
<proteinExistence type="predicted"/>
<dbReference type="Proteomes" id="UP000249016">
    <property type="component" value="Unassembled WGS sequence"/>
</dbReference>
<dbReference type="InterPro" id="IPR036514">
    <property type="entry name" value="SGNH_hydro_sf"/>
</dbReference>
<dbReference type="Pfam" id="PF07691">
    <property type="entry name" value="PA14"/>
    <property type="match status" value="1"/>
</dbReference>
<evidence type="ECO:0000256" key="1">
    <source>
        <dbReference type="ARBA" id="ARBA00022801"/>
    </source>
</evidence>
<dbReference type="SMART" id="SM00758">
    <property type="entry name" value="PA14"/>
    <property type="match status" value="1"/>
</dbReference>
<keyword evidence="2" id="KW-1133">Transmembrane helix</keyword>
<sequence length="668" mass="73449">MINNYKGVLEAGKARLFLWVFLIVPVVTFGQFQINFPVSRIVFQRNNSNEAAVPFHAVVTTTVTQIKVRLVVRQGGTTTGWTTFAATNGAVSGRITAVQGGWYDLEAEAFNGSISLGIKRIDRVGVGEVLIASGQSNAQGGPYTTGASDDRVSCLNYYDGQITEYKFPLVFSQLSSDVRIGPTNSLYFYGLLGDKLVQRLGVPVLIYGAALAGTSSLQWRQSAEGLVIPENDQWDGADDLRPYRAIKATLLHYVPRTGLRAILWHQGESDKGKSASDYISNIQKLIEVSRQDVGVSTLPWMIARTSWIDGSPDASITNAQNQLISQVPYCFTGPNTDAYDNSFRQEGTHFLSTFYPQLAEIWNQALTTTFFQQSIPYVLPQETPQITVGLPQPFYQYQGGHLVIPFVDEAPDGPESGVTYTAQLLSSSGQFITNLGVGNTRPLRVTLPDNLTAGTYKTRIVSSASSSTLSPPITVFTPTYPKKTGTGLIGKYLNGSDPNGTVLYTQLDGPLDMTWFDQGPTPYMPVRDWLASWTGQIEAPVTGTYTIKTSYDDATRIWINGQLIIDELGAHAWPFIVKGQISLQANQKYDIRVELYQYWFNAQIRLQWVVPGTTQAVYIPKDRLYPSAIPSYTSGQSLKVAFPTPVSFFNEITPIRLKSTSGALSSAN</sequence>
<dbReference type="GO" id="GO:0016788">
    <property type="term" value="F:hydrolase activity, acting on ester bonds"/>
    <property type="evidence" value="ECO:0007669"/>
    <property type="project" value="UniProtKB-ARBA"/>
</dbReference>
<keyword evidence="1" id="KW-0378">Hydrolase</keyword>
<reference evidence="4 5" key="1">
    <citation type="submission" date="2018-06" db="EMBL/GenBank/DDBJ databases">
        <title>Spirosoma sp. HMF3257 Genome sequencing and assembly.</title>
        <authorList>
            <person name="Kang H."/>
            <person name="Cha I."/>
            <person name="Kim H."/>
            <person name="Kang J."/>
            <person name="Joh K."/>
        </authorList>
    </citation>
    <scope>NUCLEOTIDE SEQUENCE [LARGE SCALE GENOMIC DNA]</scope>
    <source>
        <strain evidence="4 5">HMF3257</strain>
    </source>
</reference>
<keyword evidence="2" id="KW-0472">Membrane</keyword>
<dbReference type="Gene3D" id="3.40.50.1110">
    <property type="entry name" value="SGNH hydrolase"/>
    <property type="match status" value="1"/>
</dbReference>
<dbReference type="RefSeq" id="WP_111342989.1">
    <property type="nucleotide sequence ID" value="NZ_QLII01000001.1"/>
</dbReference>
<dbReference type="AlphaFoldDB" id="A0A327NJU5"/>
<dbReference type="EMBL" id="QLII01000001">
    <property type="protein sequence ID" value="RAI75045.1"/>
    <property type="molecule type" value="Genomic_DNA"/>
</dbReference>
<comment type="caution">
    <text evidence="4">The sequence shown here is derived from an EMBL/GenBank/DDBJ whole genome shotgun (WGS) entry which is preliminary data.</text>
</comment>
<dbReference type="SUPFAM" id="SSF52266">
    <property type="entry name" value="SGNH hydrolase"/>
    <property type="match status" value="1"/>
</dbReference>
<dbReference type="PROSITE" id="PS51820">
    <property type="entry name" value="PA14"/>
    <property type="match status" value="1"/>
</dbReference>
<organism evidence="4 5">
    <name type="scientific">Spirosoma telluris</name>
    <dbReference type="NCBI Taxonomy" id="2183553"/>
    <lineage>
        <taxon>Bacteria</taxon>
        <taxon>Pseudomonadati</taxon>
        <taxon>Bacteroidota</taxon>
        <taxon>Cytophagia</taxon>
        <taxon>Cytophagales</taxon>
        <taxon>Cytophagaceae</taxon>
        <taxon>Spirosoma</taxon>
    </lineage>
</organism>
<dbReference type="InterPro" id="IPR011658">
    <property type="entry name" value="PA14_dom"/>
</dbReference>
<dbReference type="Gene3D" id="3.90.182.10">
    <property type="entry name" value="Toxin - Anthrax Protective Antigen,domain 1"/>
    <property type="match status" value="1"/>
</dbReference>
<evidence type="ECO:0000259" key="3">
    <source>
        <dbReference type="PROSITE" id="PS51820"/>
    </source>
</evidence>
<protein>
    <recommendedName>
        <fullName evidence="3">PA14 domain-containing protein</fullName>
    </recommendedName>
</protein>